<dbReference type="RefSeq" id="YP_010112497.1">
    <property type="nucleotide sequence ID" value="NC_055892.1"/>
</dbReference>
<reference evidence="4 5" key="1">
    <citation type="submission" date="2020-07" db="EMBL/GenBank/DDBJ databases">
        <title>Taxonomic proposal: Crassvirales, a new order of highly abundant and diverse bacterial viruses.</title>
        <authorList>
            <person name="Shkoporov A.N."/>
            <person name="Stockdale S.R."/>
            <person name="Guerin E."/>
            <person name="Ross R.P."/>
            <person name="Hill C."/>
        </authorList>
    </citation>
    <scope>NUCLEOTIDE SEQUENCE [LARGE SCALE GENOMIC DNA]</scope>
</reference>
<dbReference type="Pfam" id="PF01541">
    <property type="entry name" value="GIY-YIG"/>
    <property type="match status" value="1"/>
</dbReference>
<dbReference type="PROSITE" id="PS50164">
    <property type="entry name" value="GIY_YIG"/>
    <property type="match status" value="1"/>
</dbReference>
<dbReference type="GO" id="GO:0004519">
    <property type="term" value="F:endonuclease activity"/>
    <property type="evidence" value="ECO:0007669"/>
    <property type="project" value="UniProtKB-KW"/>
</dbReference>
<keyword evidence="2" id="KW-0460">Magnesium</keyword>
<evidence type="ECO:0000313" key="5">
    <source>
        <dbReference type="Proteomes" id="UP000594117"/>
    </source>
</evidence>
<dbReference type="KEGG" id="vg:65130971"/>
<keyword evidence="4" id="KW-0255">Endonuclease</keyword>
<comment type="cofactor">
    <cofactor evidence="1">
        <name>Mg(2+)</name>
        <dbReference type="ChEBI" id="CHEBI:18420"/>
    </cofactor>
</comment>
<dbReference type="InterPro" id="IPR036388">
    <property type="entry name" value="WH-like_DNA-bd_sf"/>
</dbReference>
<dbReference type="EMBL" id="MT774399">
    <property type="protein sequence ID" value="QOR57045.1"/>
    <property type="molecule type" value="Genomic_DNA"/>
</dbReference>
<dbReference type="SMART" id="SM00465">
    <property type="entry name" value="GIYc"/>
    <property type="match status" value="1"/>
</dbReference>
<dbReference type="Gene3D" id="1.10.10.10">
    <property type="entry name" value="Winged helix-like DNA-binding domain superfamily/Winged helix DNA-binding domain"/>
    <property type="match status" value="1"/>
</dbReference>
<keyword evidence="5" id="KW-1185">Reference proteome</keyword>
<dbReference type="Proteomes" id="UP000594117">
    <property type="component" value="Segment"/>
</dbReference>
<keyword evidence="4" id="KW-0378">Hydrolase</keyword>
<dbReference type="InterPro" id="IPR006350">
    <property type="entry name" value="Intron_endoG1"/>
</dbReference>
<dbReference type="GeneID" id="65130971"/>
<evidence type="ECO:0000313" key="4">
    <source>
        <dbReference type="EMBL" id="QOR57045.1"/>
    </source>
</evidence>
<dbReference type="SUPFAM" id="SSF82771">
    <property type="entry name" value="GIY-YIG endonuclease"/>
    <property type="match status" value="1"/>
</dbReference>
<evidence type="ECO:0000256" key="1">
    <source>
        <dbReference type="ARBA" id="ARBA00001946"/>
    </source>
</evidence>
<keyword evidence="4" id="KW-0540">Nuclease</keyword>
<accession>A0A7M1RRH1</accession>
<dbReference type="Gene3D" id="3.40.1440.10">
    <property type="entry name" value="GIY-YIG endonuclease"/>
    <property type="match status" value="1"/>
</dbReference>
<dbReference type="InterPro" id="IPR035901">
    <property type="entry name" value="GIY-YIG_endonuc_sf"/>
</dbReference>
<dbReference type="SMART" id="SM00497">
    <property type="entry name" value="IENR1"/>
    <property type="match status" value="1"/>
</dbReference>
<dbReference type="NCBIfam" id="TIGR01453">
    <property type="entry name" value="grpIintron_endo"/>
    <property type="match status" value="1"/>
</dbReference>
<proteinExistence type="predicted"/>
<evidence type="ECO:0000256" key="2">
    <source>
        <dbReference type="ARBA" id="ARBA00022842"/>
    </source>
</evidence>
<sequence length="222" mass="25809">MITLKLDDLFEFKKDGQYQFEDTPGVYAIVNLLNNKKYIGSSSSIRRRYRQHFNELSNDKHANPILQKAFNKYGLKHFGFLILETCENVKDTLLFIELKYIDELGDYNICKIAGKTTGVHNSGHIMTQKHREIIAESNRNRKWNESSLKKKSEQMRNSPLVAKQRKKVDMFSIDGIYIQTFDSIANAATSMGNTNKRVSIKRCCQGKYKSAYGFIWKYHNND</sequence>
<feature type="domain" description="GIY-YIG" evidence="3">
    <location>
        <begin position="22"/>
        <end position="110"/>
    </location>
</feature>
<protein>
    <submittedName>
        <fullName evidence="4">Endonuclease</fullName>
    </submittedName>
</protein>
<dbReference type="InterPro" id="IPR000305">
    <property type="entry name" value="GIY-YIG_endonuc"/>
</dbReference>
<organism evidence="4 5">
    <name type="scientific">uncultured phage cr109_1</name>
    <dbReference type="NCBI Taxonomy" id="2772083"/>
    <lineage>
        <taxon>Viruses</taxon>
        <taxon>Duplodnaviria</taxon>
        <taxon>Heunggongvirae</taxon>
        <taxon>Uroviricota</taxon>
        <taxon>Caudoviricetes</taxon>
        <taxon>Crassvirales</taxon>
        <taxon>Suoliviridae</taxon>
        <taxon>Loutivirinae</taxon>
        <taxon>Buchavirus</taxon>
        <taxon>Buchavirus splanchnicus</taxon>
    </lineage>
</organism>
<name>A0A7M1RRH1_9CAUD</name>
<dbReference type="InterPro" id="IPR003647">
    <property type="entry name" value="Intron_nuc_1_rpt"/>
</dbReference>
<evidence type="ECO:0000259" key="3">
    <source>
        <dbReference type="PROSITE" id="PS50164"/>
    </source>
</evidence>